<protein>
    <submittedName>
        <fullName evidence="1">TonB-dependent receptor</fullName>
    </submittedName>
</protein>
<gene>
    <name evidence="1" type="ORF">K4L44_04475</name>
</gene>
<evidence type="ECO:0000313" key="1">
    <source>
        <dbReference type="EMBL" id="QZE15089.1"/>
    </source>
</evidence>
<reference evidence="1" key="1">
    <citation type="submission" date="2021-08" db="EMBL/GenBank/DDBJ databases">
        <title>Novel anaerobic bacterium isolated from sea squirt in East Sea, Republic of Korea.</title>
        <authorList>
            <person name="Nguyen T.H."/>
            <person name="Li Z."/>
            <person name="Lee Y.-J."/>
            <person name="Ko J."/>
            <person name="Kim S.-G."/>
        </authorList>
    </citation>
    <scope>NUCLEOTIDE SEQUENCE</scope>
    <source>
        <strain evidence="1">KCTC 25031</strain>
    </source>
</reference>
<name>A0AC61NHE5_9BACT</name>
<organism evidence="1 2">
    <name type="scientific">Halosquirtibacter laminarini</name>
    <dbReference type="NCBI Taxonomy" id="3374600"/>
    <lineage>
        <taxon>Bacteria</taxon>
        <taxon>Pseudomonadati</taxon>
        <taxon>Bacteroidota</taxon>
        <taxon>Bacteroidia</taxon>
        <taxon>Marinilabiliales</taxon>
        <taxon>Prolixibacteraceae</taxon>
        <taxon>Halosquirtibacter</taxon>
    </lineage>
</organism>
<proteinExistence type="predicted"/>
<dbReference type="EMBL" id="CP081303">
    <property type="protein sequence ID" value="QZE15089.1"/>
    <property type="molecule type" value="Genomic_DNA"/>
</dbReference>
<evidence type="ECO:0000313" key="2">
    <source>
        <dbReference type="Proteomes" id="UP000826212"/>
    </source>
</evidence>
<accession>A0AC61NHE5</accession>
<keyword evidence="1" id="KW-0675">Receptor</keyword>
<keyword evidence="2" id="KW-1185">Reference proteome</keyword>
<dbReference type="Proteomes" id="UP000826212">
    <property type="component" value="Chromosome"/>
</dbReference>
<sequence length="1063" mass="117835">MKYNLILFILLCFGFSAYAQDINLKGVVTSKEDALTLPGVSIVVKGTNIGTVTDFNGKYSLKVPEGSTVVFSFVGMKTQEVVADRNTLNVTLKNSISDIDEVVVVGYGVQKKALVTGANVNVKGEDIEKMNTGTAMEALQGVTPGVSITRNNGAPGSGTKVSIRGLGTIGNSNPLYIVDGVAVGNIDYLSSSDIESIDVLKDAASAAIYGSRAANGVVLVTTKKAKKGSKPSVSYDGYYGVQNIYKNVAPLNAQEYMYVMDEGRVNDGLAPHNWEQELMANNWLNSNYPNELGTQLGQEVWDKLQNGWSGTNWIDEMTKKDAPVQSHSINITGASEDITYAMGFSYFDQSSIIGGDITDAGYKRITARINTQMILFKNERHSILTVGENFTYTNTENRAVSTGNIYDNDLHNAIVQNPLMPAYWNKSPDRKGYTPTLEGVDNSQTNPLAVLYYKKNYNWGKSNNLVGNVFAELEPIKNLKLRSSFGVNSWYGHNRSWAPTYQLGVLYNNSLDAASQSMYQGVDYTWTNTINYDLDLDKHKFQFLVGSEMLKNVLNMNVGGRKSGTTFGKPDYAYLDNVKKDKITGIDTWGKDWAAQGGGLMSYMARVSYNFNEKYILDATVRSDGSSNFSEDKRWGVFPSVSAGWNFSEEEFLSNLSMLNYGKLRASWGQNGNQSIDNFIYSSNISYIDPGYFFGDTKPISGSTAIPANVPNPDVTWETSEQLNFGVDTRWFDSKLSFTFDWYKKTTKDWLVVAPIQGTAGASAPFINGGNIENSGVELSLGWNDNLGDFSYGVTLSGTYNKNRVTKLDNSEGIITGPSNVLSQGTSYISRVEVGKPIGYFYGYQTDGILQNQDEVDQYVGPDGNAFFEDQRMGDVRFVDQNSDGVIDEKDKVMLGDPRPDYELGIQLNAEYKGIYANMTMTGKFGMQVMQSYRSFADKFDQNYTTQIFDRWHGEGTSDRLPRLSSSSHRNTNFISDIFMHDADYLRISNLTVGYDFSKMLNDVSWMRSAKVYISVNNLYTFTKYDGMDPEVSYGHDANWASGIDLGLYPLPRTVMMGVNIAF</sequence>